<sequence length="151" mass="16985">MIEWQWAQLDNLTPRAVHAMYKLRQAVFVLEQTCLYPDIDEDDLSAYHLLGWQDGELVAYARILAPGTKYTEPAMGRVLTVNTRRRSGSGKKLVAEAIRRSEDAFPDTGLRISAQVYLLAFYEAFGFSTVGQPYDEDGIAHIEMVRPATGT</sequence>
<dbReference type="EMBL" id="CP064795">
    <property type="protein sequence ID" value="QPG05238.1"/>
    <property type="molecule type" value="Genomic_DNA"/>
</dbReference>
<proteinExistence type="predicted"/>
<dbReference type="RefSeq" id="WP_195810329.1">
    <property type="nucleotide sequence ID" value="NZ_CP064795.1"/>
</dbReference>
<name>A0A7S9DWZ0_9ALTE</name>
<accession>A0A7S9DWZ0</accession>
<organism evidence="2 3">
    <name type="scientific">Salinimonas marina</name>
    <dbReference type="NCBI Taxonomy" id="2785918"/>
    <lineage>
        <taxon>Bacteria</taxon>
        <taxon>Pseudomonadati</taxon>
        <taxon>Pseudomonadota</taxon>
        <taxon>Gammaproteobacteria</taxon>
        <taxon>Alteromonadales</taxon>
        <taxon>Alteromonadaceae</taxon>
        <taxon>Alteromonas/Salinimonas group</taxon>
        <taxon>Salinimonas</taxon>
    </lineage>
</organism>
<keyword evidence="3" id="KW-1185">Reference proteome</keyword>
<feature type="domain" description="N-acetyltransferase" evidence="1">
    <location>
        <begin position="7"/>
        <end position="149"/>
    </location>
</feature>
<dbReference type="InterPro" id="IPR000182">
    <property type="entry name" value="GNAT_dom"/>
</dbReference>
<dbReference type="Pfam" id="PF13673">
    <property type="entry name" value="Acetyltransf_10"/>
    <property type="match status" value="1"/>
</dbReference>
<evidence type="ECO:0000259" key="1">
    <source>
        <dbReference type="PROSITE" id="PS51186"/>
    </source>
</evidence>
<dbReference type="SUPFAM" id="SSF55729">
    <property type="entry name" value="Acyl-CoA N-acyltransferases (Nat)"/>
    <property type="match status" value="1"/>
</dbReference>
<keyword evidence="2" id="KW-0808">Transferase</keyword>
<protein>
    <submittedName>
        <fullName evidence="2">GNAT family N-acetyltransferase</fullName>
    </submittedName>
</protein>
<dbReference type="KEGG" id="smaa:IT774_14120"/>
<dbReference type="PROSITE" id="PS51186">
    <property type="entry name" value="GNAT"/>
    <property type="match status" value="1"/>
</dbReference>
<dbReference type="Gene3D" id="3.40.630.30">
    <property type="match status" value="1"/>
</dbReference>
<dbReference type="GO" id="GO:0016747">
    <property type="term" value="F:acyltransferase activity, transferring groups other than amino-acyl groups"/>
    <property type="evidence" value="ECO:0007669"/>
    <property type="project" value="InterPro"/>
</dbReference>
<dbReference type="InterPro" id="IPR016181">
    <property type="entry name" value="Acyl_CoA_acyltransferase"/>
</dbReference>
<dbReference type="AlphaFoldDB" id="A0A7S9DWZ0"/>
<gene>
    <name evidence="2" type="ORF">IT774_14120</name>
</gene>
<dbReference type="Proteomes" id="UP000595095">
    <property type="component" value="Chromosome"/>
</dbReference>
<evidence type="ECO:0000313" key="2">
    <source>
        <dbReference type="EMBL" id="QPG05238.1"/>
    </source>
</evidence>
<evidence type="ECO:0000313" key="3">
    <source>
        <dbReference type="Proteomes" id="UP000595095"/>
    </source>
</evidence>
<reference evidence="2 3" key="1">
    <citation type="submission" date="2020-11" db="EMBL/GenBank/DDBJ databases">
        <title>Complete genome sequence for Salinimonas sp. strain G2-b.</title>
        <authorList>
            <person name="Park S.-J."/>
        </authorList>
    </citation>
    <scope>NUCLEOTIDE SEQUENCE [LARGE SCALE GENOMIC DNA]</scope>
    <source>
        <strain evidence="2 3">G2-b</strain>
    </source>
</reference>